<keyword evidence="6 13" id="KW-0732">Signal</keyword>
<evidence type="ECO:0000256" key="6">
    <source>
        <dbReference type="ARBA" id="ARBA00022729"/>
    </source>
</evidence>
<feature type="signal peptide" evidence="14">
    <location>
        <begin position="1"/>
        <end position="24"/>
    </location>
</feature>
<dbReference type="GO" id="GO:0015031">
    <property type="term" value="P:protein transport"/>
    <property type="evidence" value="ECO:0007669"/>
    <property type="project" value="UniProtKB-KW"/>
</dbReference>
<evidence type="ECO:0000256" key="9">
    <source>
        <dbReference type="ARBA" id="ARBA00023139"/>
    </source>
</evidence>
<evidence type="ECO:0000256" key="13">
    <source>
        <dbReference type="HAMAP-Rule" id="MF_00233"/>
    </source>
</evidence>
<dbReference type="OrthoDB" id="9797618at2"/>
<evidence type="ECO:0000256" key="1">
    <source>
        <dbReference type="ARBA" id="ARBA00004459"/>
    </source>
</evidence>
<reference evidence="15 16" key="1">
    <citation type="submission" date="2015-03" db="EMBL/GenBank/DDBJ databases">
        <title>Draft genome sequences of two protease-producing strains of Arsukibacterium isolated from two cold and alkaline environments.</title>
        <authorList>
            <person name="Lylloff J.E."/>
            <person name="Skov L.B."/>
            <person name="Jepsen M."/>
            <person name="Hallin P.F."/>
            <person name="Sorensen S.J."/>
            <person name="Stougaard P."/>
            <person name="Glaring M.A."/>
        </authorList>
    </citation>
    <scope>NUCLEOTIDE SEQUENCE [LARGE SCALE GENOMIC DNA]</scope>
    <source>
        <strain evidence="15 16">GCM72</strain>
    </source>
</reference>
<accession>A0A0M2VA58</accession>
<evidence type="ECO:0000256" key="2">
    <source>
        <dbReference type="ARBA" id="ARBA00009696"/>
    </source>
</evidence>
<dbReference type="EMBL" id="LAHO01000001">
    <property type="protein sequence ID" value="KKO47329.1"/>
    <property type="molecule type" value="Genomic_DNA"/>
</dbReference>
<keyword evidence="16" id="KW-1185">Reference proteome</keyword>
<protein>
    <recommendedName>
        <fullName evidence="4 13">Outer-membrane lipoprotein LolB</fullName>
    </recommendedName>
</protein>
<dbReference type="AlphaFoldDB" id="A0A0M2VA58"/>
<dbReference type="InterPro" id="IPR004565">
    <property type="entry name" value="OM_lipoprot_LolB"/>
</dbReference>
<keyword evidence="5 13" id="KW-0813">Transport</keyword>
<evidence type="ECO:0000256" key="10">
    <source>
        <dbReference type="ARBA" id="ARBA00023186"/>
    </source>
</evidence>
<evidence type="ECO:0000256" key="4">
    <source>
        <dbReference type="ARBA" id="ARBA00016202"/>
    </source>
</evidence>
<comment type="subunit">
    <text evidence="3 13">Monomer.</text>
</comment>
<dbReference type="InterPro" id="IPR029046">
    <property type="entry name" value="LolA/LolB/LppX"/>
</dbReference>
<comment type="caution">
    <text evidence="15">The sequence shown here is derived from an EMBL/GenBank/DDBJ whole genome shotgun (WGS) entry which is preliminary data.</text>
</comment>
<dbReference type="Gene3D" id="2.50.20.10">
    <property type="entry name" value="Lipoprotein localisation LolA/LolB/LppX"/>
    <property type="match status" value="1"/>
</dbReference>
<feature type="chain" id="PRO_5008846335" description="Outer-membrane lipoprotein LolB" evidence="14">
    <location>
        <begin position="25"/>
        <end position="201"/>
    </location>
</feature>
<evidence type="ECO:0000256" key="8">
    <source>
        <dbReference type="ARBA" id="ARBA00023136"/>
    </source>
</evidence>
<comment type="subcellular location">
    <subcellularLocation>
        <location evidence="1 13">Cell outer membrane</location>
        <topology evidence="1 13">Lipid-anchor</topology>
    </subcellularLocation>
</comment>
<dbReference type="NCBIfam" id="TIGR00548">
    <property type="entry name" value="lolB"/>
    <property type="match status" value="1"/>
</dbReference>
<dbReference type="PATRIC" id="fig|336831.14.peg.2499"/>
<gene>
    <name evidence="13" type="primary">lolB</name>
    <name evidence="15" type="ORF">WG68_01460</name>
</gene>
<dbReference type="GO" id="GO:0009279">
    <property type="term" value="C:cell outer membrane"/>
    <property type="evidence" value="ECO:0007669"/>
    <property type="project" value="UniProtKB-SubCell"/>
</dbReference>
<name>A0A0M2VA58_9GAMM</name>
<dbReference type="GO" id="GO:0044874">
    <property type="term" value="P:lipoprotein localization to outer membrane"/>
    <property type="evidence" value="ECO:0007669"/>
    <property type="project" value="UniProtKB-UniRule"/>
</dbReference>
<keyword evidence="8 13" id="KW-0472">Membrane</keyword>
<evidence type="ECO:0000256" key="11">
    <source>
        <dbReference type="ARBA" id="ARBA00023237"/>
    </source>
</evidence>
<keyword evidence="9 13" id="KW-0564">Palmitate</keyword>
<dbReference type="Proteomes" id="UP000034228">
    <property type="component" value="Unassembled WGS sequence"/>
</dbReference>
<dbReference type="RefSeq" id="WP_046555857.1">
    <property type="nucleotide sequence ID" value="NZ_LAHO01000001.1"/>
</dbReference>
<keyword evidence="7 13" id="KW-0653">Protein transport</keyword>
<dbReference type="CDD" id="cd16326">
    <property type="entry name" value="LolB"/>
    <property type="match status" value="1"/>
</dbReference>
<sequence length="201" mass="22488">MSAIIKWLTVAGLLLVTSSCSLLSQPVPAPALDNKSRLAQITAIEQYTVQATVGIKTPDESLSGNLTWQQHNTEHYKARLANALGISLFELTNNQQGSSILLRGERYQAVDSSTLLWQLAGWSMPLADMPLWLKGIPGDAATAIEYDELGRVRAFQLTDSTGIIWQLHYQRFFADQLALPQRIHLTSDDTQIRFHIRSWQL</sequence>
<dbReference type="Pfam" id="PF03550">
    <property type="entry name" value="LolB"/>
    <property type="match status" value="1"/>
</dbReference>
<proteinExistence type="inferred from homology"/>
<dbReference type="STRING" id="336831.WG68_01460"/>
<evidence type="ECO:0000256" key="14">
    <source>
        <dbReference type="SAM" id="SignalP"/>
    </source>
</evidence>
<evidence type="ECO:0000256" key="7">
    <source>
        <dbReference type="ARBA" id="ARBA00022927"/>
    </source>
</evidence>
<dbReference type="SUPFAM" id="SSF89392">
    <property type="entry name" value="Prokaryotic lipoproteins and lipoprotein localization factors"/>
    <property type="match status" value="1"/>
</dbReference>
<evidence type="ECO:0000256" key="12">
    <source>
        <dbReference type="ARBA" id="ARBA00023288"/>
    </source>
</evidence>
<evidence type="ECO:0000313" key="16">
    <source>
        <dbReference type="Proteomes" id="UP000034228"/>
    </source>
</evidence>
<dbReference type="HAMAP" id="MF_00233">
    <property type="entry name" value="LolB"/>
    <property type="match status" value="1"/>
</dbReference>
<organism evidence="15 16">
    <name type="scientific">Arsukibacterium ikkense</name>
    <dbReference type="NCBI Taxonomy" id="336831"/>
    <lineage>
        <taxon>Bacteria</taxon>
        <taxon>Pseudomonadati</taxon>
        <taxon>Pseudomonadota</taxon>
        <taxon>Gammaproteobacteria</taxon>
        <taxon>Chromatiales</taxon>
        <taxon>Chromatiaceae</taxon>
        <taxon>Arsukibacterium</taxon>
    </lineage>
</organism>
<comment type="similarity">
    <text evidence="2 13">Belongs to the LolB family.</text>
</comment>
<keyword evidence="11 13" id="KW-0998">Cell outer membrane</keyword>
<evidence type="ECO:0000313" key="15">
    <source>
        <dbReference type="EMBL" id="KKO47329.1"/>
    </source>
</evidence>
<keyword evidence="12 13" id="KW-0449">Lipoprotein</keyword>
<comment type="function">
    <text evidence="13">Plays a critical role in the incorporation of lipoproteins in the outer membrane after they are released by the LolA protein.</text>
</comment>
<keyword evidence="10 13" id="KW-0143">Chaperone</keyword>
<evidence type="ECO:0000256" key="3">
    <source>
        <dbReference type="ARBA" id="ARBA00011245"/>
    </source>
</evidence>
<evidence type="ECO:0000256" key="5">
    <source>
        <dbReference type="ARBA" id="ARBA00022448"/>
    </source>
</evidence>
<dbReference type="PROSITE" id="PS51257">
    <property type="entry name" value="PROKAR_LIPOPROTEIN"/>
    <property type="match status" value="1"/>
</dbReference>